<sequence length="568" mass="62939">MSGRRVPLSPESGIRGSVQQSVGGTRGFTNHVDSLLINNRAVRRSIFGRENNGEVSSRVPREEGSSPILHHGGGSSRVVQDQTLLCMNNGGTLHGLKQTTVFSIGRNPEGVTRRMRSLPARSGDPRYNFPGRYWKPVVVEDEGSCEKGGNVARGERNMGEDDSVTGFTEIYGTHRSPHKGKAVMGAVEKHGVRERGLVEGVGDSEDKNDHNWVEAGKGNSVGSSAHIILGVGLAKKGPNGNSPRETQCVNLLLDGSKNTRRENDIINGPGLNREGMDFNKGQEQKGDVAPVAVEAFVFGAKFVSSYRRPPRKWKTAARMVDKYSFEALLQQQMEVGKKRGLAGEGSKMVKRSRENEIVMIDVCKGGIAKEVADDAWNNSHGTNVVSKIDNCKVRLKQWDWESFGNIRNKIVLKKVEREQLYDMAQSGGESRDLYQCQEDLNALYGYEEVLWKKDRRNIRGSQIAVNRERVAVVRWIPPSEVVLKINMDASFLEDRHRAGLGAVIRDSRGLVLCCAVRQYNFVQDCLVAEMQLIRFGLQLAKDEGHQNCVLESDCLVAINTIRERSGQL</sequence>
<dbReference type="EMBL" id="AWUE01022727">
    <property type="protein sequence ID" value="OMO56543.1"/>
    <property type="molecule type" value="Genomic_DNA"/>
</dbReference>
<organism evidence="3 4">
    <name type="scientific">Corchorus olitorius</name>
    <dbReference type="NCBI Taxonomy" id="93759"/>
    <lineage>
        <taxon>Eukaryota</taxon>
        <taxon>Viridiplantae</taxon>
        <taxon>Streptophyta</taxon>
        <taxon>Embryophyta</taxon>
        <taxon>Tracheophyta</taxon>
        <taxon>Spermatophyta</taxon>
        <taxon>Magnoliopsida</taxon>
        <taxon>eudicotyledons</taxon>
        <taxon>Gunneridae</taxon>
        <taxon>Pentapetalae</taxon>
        <taxon>rosids</taxon>
        <taxon>malvids</taxon>
        <taxon>Malvales</taxon>
        <taxon>Malvaceae</taxon>
        <taxon>Grewioideae</taxon>
        <taxon>Apeibeae</taxon>
        <taxon>Corchorus</taxon>
    </lineage>
</organism>
<dbReference type="Gene3D" id="3.30.420.10">
    <property type="entry name" value="Ribonuclease H-like superfamily/Ribonuclease H"/>
    <property type="match status" value="1"/>
</dbReference>
<evidence type="ECO:0000259" key="2">
    <source>
        <dbReference type="Pfam" id="PF13456"/>
    </source>
</evidence>
<feature type="domain" description="RNase H type-1" evidence="2">
    <location>
        <begin position="486"/>
        <end position="565"/>
    </location>
</feature>
<dbReference type="SUPFAM" id="SSF53098">
    <property type="entry name" value="Ribonuclease H-like"/>
    <property type="match status" value="1"/>
</dbReference>
<comment type="caution">
    <text evidence="3">The sequence shown here is derived from an EMBL/GenBank/DDBJ whole genome shotgun (WGS) entry which is preliminary data.</text>
</comment>
<proteinExistence type="predicted"/>
<accession>A0A1R3GEN7</accession>
<dbReference type="AlphaFoldDB" id="A0A1R3GEN7"/>
<name>A0A1R3GEN7_9ROSI</name>
<dbReference type="Proteomes" id="UP000187203">
    <property type="component" value="Unassembled WGS sequence"/>
</dbReference>
<keyword evidence="4" id="KW-1185">Reference proteome</keyword>
<dbReference type="InterPro" id="IPR002156">
    <property type="entry name" value="RNaseH_domain"/>
</dbReference>
<feature type="region of interest" description="Disordered" evidence="1">
    <location>
        <begin position="52"/>
        <end position="75"/>
    </location>
</feature>
<evidence type="ECO:0000256" key="1">
    <source>
        <dbReference type="SAM" id="MobiDB-lite"/>
    </source>
</evidence>
<dbReference type="InterPro" id="IPR036397">
    <property type="entry name" value="RNaseH_sf"/>
</dbReference>
<dbReference type="PANTHER" id="PTHR47074">
    <property type="entry name" value="BNAC02G40300D PROTEIN"/>
    <property type="match status" value="1"/>
</dbReference>
<evidence type="ECO:0000313" key="4">
    <source>
        <dbReference type="Proteomes" id="UP000187203"/>
    </source>
</evidence>
<dbReference type="OrthoDB" id="994582at2759"/>
<dbReference type="InterPro" id="IPR012337">
    <property type="entry name" value="RNaseH-like_sf"/>
</dbReference>
<feature type="region of interest" description="Disordered" evidence="1">
    <location>
        <begin position="144"/>
        <end position="163"/>
    </location>
</feature>
<feature type="region of interest" description="Disordered" evidence="1">
    <location>
        <begin position="1"/>
        <end position="22"/>
    </location>
</feature>
<dbReference type="Pfam" id="PF13456">
    <property type="entry name" value="RVT_3"/>
    <property type="match status" value="1"/>
</dbReference>
<dbReference type="InterPro" id="IPR044730">
    <property type="entry name" value="RNase_H-like_dom_plant"/>
</dbReference>
<dbReference type="PANTHER" id="PTHR47074:SF11">
    <property type="entry name" value="REVERSE TRANSCRIPTASE-LIKE PROTEIN"/>
    <property type="match status" value="1"/>
</dbReference>
<dbReference type="InterPro" id="IPR052929">
    <property type="entry name" value="RNase_H-like_EbsB-rel"/>
</dbReference>
<protein>
    <recommendedName>
        <fullName evidence="2">RNase H type-1 domain-containing protein</fullName>
    </recommendedName>
</protein>
<reference evidence="4" key="1">
    <citation type="submission" date="2013-09" db="EMBL/GenBank/DDBJ databases">
        <title>Corchorus olitorius genome sequencing.</title>
        <authorList>
            <person name="Alam M."/>
            <person name="Haque M.S."/>
            <person name="Islam M.S."/>
            <person name="Emdad E.M."/>
            <person name="Islam M.M."/>
            <person name="Ahmed B."/>
            <person name="Halim A."/>
            <person name="Hossen Q.M.M."/>
            <person name="Hossain M.Z."/>
            <person name="Ahmed R."/>
            <person name="Khan M.M."/>
            <person name="Islam R."/>
            <person name="Rashid M.M."/>
            <person name="Khan S.A."/>
            <person name="Rahman M.S."/>
            <person name="Alam M."/>
            <person name="Yahiya A.S."/>
            <person name="Khan M.S."/>
            <person name="Azam M.S."/>
            <person name="Haque T."/>
            <person name="Lashkar M.Z.H."/>
            <person name="Akhand A.I."/>
            <person name="Morshed G."/>
            <person name="Roy S."/>
            <person name="Uddin K.S."/>
            <person name="Rabeya T."/>
            <person name="Hossain A.S."/>
            <person name="Chowdhury A."/>
            <person name="Snigdha A.R."/>
            <person name="Mortoza M.S."/>
            <person name="Matin S.A."/>
            <person name="Hoque S.M.E."/>
            <person name="Islam M.K."/>
            <person name="Roy D.K."/>
            <person name="Haider R."/>
            <person name="Moosa M.M."/>
            <person name="Elias S.M."/>
            <person name="Hasan A.M."/>
            <person name="Jahan S."/>
            <person name="Shafiuddin M."/>
            <person name="Mahmood N."/>
            <person name="Shommy N.S."/>
        </authorList>
    </citation>
    <scope>NUCLEOTIDE SEQUENCE [LARGE SCALE GENOMIC DNA]</scope>
    <source>
        <strain evidence="4">cv. O-4</strain>
    </source>
</reference>
<dbReference type="CDD" id="cd06222">
    <property type="entry name" value="RNase_H_like"/>
    <property type="match status" value="1"/>
</dbReference>
<evidence type="ECO:0000313" key="3">
    <source>
        <dbReference type="EMBL" id="OMO56543.1"/>
    </source>
</evidence>
<dbReference type="GO" id="GO:0003676">
    <property type="term" value="F:nucleic acid binding"/>
    <property type="evidence" value="ECO:0007669"/>
    <property type="project" value="InterPro"/>
</dbReference>
<gene>
    <name evidence="3" type="ORF">COLO4_35616</name>
</gene>
<dbReference type="GO" id="GO:0004523">
    <property type="term" value="F:RNA-DNA hybrid ribonuclease activity"/>
    <property type="evidence" value="ECO:0007669"/>
    <property type="project" value="InterPro"/>
</dbReference>